<gene>
    <name evidence="1" type="ORF">O6H91_13G066900</name>
</gene>
<protein>
    <submittedName>
        <fullName evidence="1">Uncharacterized protein</fullName>
    </submittedName>
</protein>
<name>A0ACC2BWT3_DIPCM</name>
<organism evidence="1 2">
    <name type="scientific">Diphasiastrum complanatum</name>
    <name type="common">Issler's clubmoss</name>
    <name type="synonym">Lycopodium complanatum</name>
    <dbReference type="NCBI Taxonomy" id="34168"/>
    <lineage>
        <taxon>Eukaryota</taxon>
        <taxon>Viridiplantae</taxon>
        <taxon>Streptophyta</taxon>
        <taxon>Embryophyta</taxon>
        <taxon>Tracheophyta</taxon>
        <taxon>Lycopodiopsida</taxon>
        <taxon>Lycopodiales</taxon>
        <taxon>Lycopodiaceae</taxon>
        <taxon>Lycopodioideae</taxon>
        <taxon>Diphasiastrum</taxon>
    </lineage>
</organism>
<evidence type="ECO:0000313" key="2">
    <source>
        <dbReference type="Proteomes" id="UP001162992"/>
    </source>
</evidence>
<accession>A0ACC2BWT3</accession>
<reference evidence="2" key="1">
    <citation type="journal article" date="2024" name="Proc. Natl. Acad. Sci. U.S.A.">
        <title>Extraordinary preservation of gene collinearity over three hundred million years revealed in homosporous lycophytes.</title>
        <authorList>
            <person name="Li C."/>
            <person name="Wickell D."/>
            <person name="Kuo L.Y."/>
            <person name="Chen X."/>
            <person name="Nie B."/>
            <person name="Liao X."/>
            <person name="Peng D."/>
            <person name="Ji J."/>
            <person name="Jenkins J."/>
            <person name="Williams M."/>
            <person name="Shu S."/>
            <person name="Plott C."/>
            <person name="Barry K."/>
            <person name="Rajasekar S."/>
            <person name="Grimwood J."/>
            <person name="Han X."/>
            <person name="Sun S."/>
            <person name="Hou Z."/>
            <person name="He W."/>
            <person name="Dai G."/>
            <person name="Sun C."/>
            <person name="Schmutz J."/>
            <person name="Leebens-Mack J.H."/>
            <person name="Li F.W."/>
            <person name="Wang L."/>
        </authorList>
    </citation>
    <scope>NUCLEOTIDE SEQUENCE [LARGE SCALE GENOMIC DNA]</scope>
    <source>
        <strain evidence="2">cv. PW_Plant_1</strain>
    </source>
</reference>
<sequence>MSLSRQLAGMDVTILVDTTMQTCNQVLSSGHMFNEKLESSSTSLPFICKEAVWHPNIHSFEKQLLRTSSMELLNKRRPLINKPQFRVIPEAIFFKQVPVGSTAIQAVTLFNFNHDMSRFRVESNMDCLKFYYQHGMVAPGMNRVLKVHFVAPEVGKFVGKVEIKTRSDNLSILVLAEVINP</sequence>
<dbReference type="Proteomes" id="UP001162992">
    <property type="component" value="Chromosome 13"/>
</dbReference>
<evidence type="ECO:0000313" key="1">
    <source>
        <dbReference type="EMBL" id="KAJ7533837.1"/>
    </source>
</evidence>
<proteinExistence type="predicted"/>
<dbReference type="EMBL" id="CM055104">
    <property type="protein sequence ID" value="KAJ7533837.1"/>
    <property type="molecule type" value="Genomic_DNA"/>
</dbReference>
<comment type="caution">
    <text evidence="1">The sequence shown here is derived from an EMBL/GenBank/DDBJ whole genome shotgun (WGS) entry which is preliminary data.</text>
</comment>
<keyword evidence="2" id="KW-1185">Reference proteome</keyword>